<evidence type="ECO:0000256" key="1">
    <source>
        <dbReference type="SAM" id="MobiDB-lite"/>
    </source>
</evidence>
<evidence type="ECO:0000313" key="3">
    <source>
        <dbReference type="Proteomes" id="UP000095300"/>
    </source>
</evidence>
<gene>
    <name evidence="2" type="primary">106088840</name>
</gene>
<dbReference type="Proteomes" id="UP000095300">
    <property type="component" value="Unassembled WGS sequence"/>
</dbReference>
<sequence>MENLNAIILPRVLQMVNNTPNLCESLDHVCMTMKRCLAVEAKGSIRSINVREAVKEALNVAENLGIVKLKENMVRLPFRINSGVEAYNSNKQHVEDESAEDEEVDNDPPATSSFAMSSSQTKKKYSGNFLNTDPEVEDVSSEDEGAEEELGNDPPKSGQSNRQIKKKISKMNDDPEDCYGRGRSSTMRQRRAKRPKSGKTENRSRSRSSRRRGSRRRRS</sequence>
<reference evidence="2" key="1">
    <citation type="submission" date="2020-05" db="UniProtKB">
        <authorList>
            <consortium name="EnsemblMetazoa"/>
        </authorList>
    </citation>
    <scope>IDENTIFICATION</scope>
    <source>
        <strain evidence="2">USDA</strain>
    </source>
</reference>
<feature type="region of interest" description="Disordered" evidence="1">
    <location>
        <begin position="92"/>
        <end position="219"/>
    </location>
</feature>
<accession>A0A1I8QBE9</accession>
<dbReference type="KEGG" id="scac:106088840"/>
<feature type="compositionally biased region" description="Acidic residues" evidence="1">
    <location>
        <begin position="97"/>
        <end position="106"/>
    </location>
</feature>
<feature type="compositionally biased region" description="Basic residues" evidence="1">
    <location>
        <begin position="205"/>
        <end position="219"/>
    </location>
</feature>
<feature type="compositionally biased region" description="Acidic residues" evidence="1">
    <location>
        <begin position="134"/>
        <end position="151"/>
    </location>
</feature>
<proteinExistence type="predicted"/>
<dbReference type="EnsemblMetazoa" id="SCAU015636-RA">
    <property type="protein sequence ID" value="SCAU015636-PA"/>
    <property type="gene ID" value="SCAU015636"/>
</dbReference>
<dbReference type="VEuPathDB" id="VectorBase:SCAU015636"/>
<protein>
    <submittedName>
        <fullName evidence="2">Uncharacterized protein</fullName>
    </submittedName>
</protein>
<dbReference type="OrthoDB" id="7857195at2759"/>
<feature type="compositionally biased region" description="Basic residues" evidence="1">
    <location>
        <begin position="188"/>
        <end position="197"/>
    </location>
</feature>
<evidence type="ECO:0000313" key="2">
    <source>
        <dbReference type="EnsemblMetazoa" id="SCAU015636-PA"/>
    </source>
</evidence>
<dbReference type="AlphaFoldDB" id="A0A1I8QBE9"/>
<name>A0A1I8QBE9_STOCA</name>
<organism evidence="2 3">
    <name type="scientific">Stomoxys calcitrans</name>
    <name type="common">Stable fly</name>
    <name type="synonym">Conops calcitrans</name>
    <dbReference type="NCBI Taxonomy" id="35570"/>
    <lineage>
        <taxon>Eukaryota</taxon>
        <taxon>Metazoa</taxon>
        <taxon>Ecdysozoa</taxon>
        <taxon>Arthropoda</taxon>
        <taxon>Hexapoda</taxon>
        <taxon>Insecta</taxon>
        <taxon>Pterygota</taxon>
        <taxon>Neoptera</taxon>
        <taxon>Endopterygota</taxon>
        <taxon>Diptera</taxon>
        <taxon>Brachycera</taxon>
        <taxon>Muscomorpha</taxon>
        <taxon>Muscoidea</taxon>
        <taxon>Muscidae</taxon>
        <taxon>Stomoxys</taxon>
    </lineage>
</organism>
<keyword evidence="3" id="KW-1185">Reference proteome</keyword>
<feature type="compositionally biased region" description="Polar residues" evidence="1">
    <location>
        <begin position="109"/>
        <end position="120"/>
    </location>
</feature>